<feature type="active site" description="Acyl-thioester intermediate" evidence="4">
    <location>
        <position position="165"/>
    </location>
</feature>
<sequence>MATLAANGRDQSMVKASAAILAIGTANPPNCIHQDDYPDFLFRVTNSDHLTHVKKKFARICEKSAIKKRYFHLNEEILKQNPALCSYGAASLNPRQDLTIDMIPKLGMEAATKAIEEWGQPKSTITHLIFCSLSGVDMPGADLRLLKILGLRPSVNRVMLYNLGCYAGGTVLRIAKDIAENNPGARVLVVCAESTIISFRAPSEDDPVYLVSNALFGDGAAAMIIGTAPPHATTERPIFQIISASQSVVPDSDRAIEGHHREVGITMLISEKVPELIAANLEEILAEAFSSIDVTDWNSIFWAPHPGGRRILDLIEARFELGKERLGVTRHILQEYGNMLSASVIFTLDEIRKRSIKEGKATTGEGMELGVLLGFGPGVTVETVILRSMPIVDG</sequence>
<dbReference type="InterPro" id="IPR016039">
    <property type="entry name" value="Thiolase-like"/>
</dbReference>
<dbReference type="GO" id="GO:0030639">
    <property type="term" value="P:polyketide biosynthetic process"/>
    <property type="evidence" value="ECO:0007669"/>
    <property type="project" value="TreeGrafter"/>
</dbReference>
<dbReference type="GO" id="GO:0005783">
    <property type="term" value="C:endoplasmic reticulum"/>
    <property type="evidence" value="ECO:0007669"/>
    <property type="project" value="UniProtKB-ARBA"/>
</dbReference>
<dbReference type="SUPFAM" id="SSF53901">
    <property type="entry name" value="Thiolase-like"/>
    <property type="match status" value="2"/>
</dbReference>
<evidence type="ECO:0000256" key="5">
    <source>
        <dbReference type="RuleBase" id="RU003633"/>
    </source>
</evidence>
<dbReference type="OrthoDB" id="1617579at2759"/>
<dbReference type="FunFam" id="3.40.47.10:FF:000025">
    <property type="entry name" value="Chalcone synthase 2"/>
    <property type="match status" value="1"/>
</dbReference>
<evidence type="ECO:0000256" key="2">
    <source>
        <dbReference type="ARBA" id="ARBA00022679"/>
    </source>
</evidence>
<dbReference type="PANTHER" id="PTHR11877:SF14">
    <property type="entry name" value="CHALCONE SYNTHASE"/>
    <property type="match status" value="1"/>
</dbReference>
<evidence type="ECO:0000259" key="7">
    <source>
        <dbReference type="Pfam" id="PF02797"/>
    </source>
</evidence>
<dbReference type="Pfam" id="PF02797">
    <property type="entry name" value="Chal_sti_synt_C"/>
    <property type="match status" value="1"/>
</dbReference>
<evidence type="ECO:0000259" key="6">
    <source>
        <dbReference type="Pfam" id="PF00195"/>
    </source>
</evidence>
<dbReference type="InterPro" id="IPR012328">
    <property type="entry name" value="Chalcone/stilbene_synt_C"/>
</dbReference>
<comment type="caution">
    <text evidence="8">The sequence shown here is derived from an EMBL/GenBank/DDBJ whole genome shotgun (WGS) entry which is preliminary data.</text>
</comment>
<keyword evidence="3 5" id="KW-0012">Acyltransferase</keyword>
<evidence type="ECO:0000313" key="9">
    <source>
        <dbReference type="Proteomes" id="UP000806378"/>
    </source>
</evidence>
<dbReference type="Gene3D" id="3.40.47.10">
    <property type="match status" value="2"/>
</dbReference>
<keyword evidence="2 5" id="KW-0808">Transferase</keyword>
<dbReference type="Pfam" id="PF00195">
    <property type="entry name" value="Chal_sti_synt_N"/>
    <property type="match status" value="1"/>
</dbReference>
<dbReference type="FunFam" id="3.40.47.10:FF:000014">
    <property type="entry name" value="Chalcone synthase 1"/>
    <property type="match status" value="1"/>
</dbReference>
<dbReference type="Gramene" id="rna-gnl|WGS:JABURB|Cocit.L0991.1">
    <property type="protein sequence ID" value="cds-KAF7849311.1"/>
    <property type="gene ID" value="gene-BT93_L0991"/>
</dbReference>
<evidence type="ECO:0000256" key="4">
    <source>
        <dbReference type="PIRSR" id="PIRSR000451-1"/>
    </source>
</evidence>
<dbReference type="Proteomes" id="UP000806378">
    <property type="component" value="Unassembled WGS sequence"/>
</dbReference>
<dbReference type="AlphaFoldDB" id="A0A8T0CNR5"/>
<organism evidence="8 9">
    <name type="scientific">Corymbia citriodora subsp. variegata</name>
    <dbReference type="NCBI Taxonomy" id="360336"/>
    <lineage>
        <taxon>Eukaryota</taxon>
        <taxon>Viridiplantae</taxon>
        <taxon>Streptophyta</taxon>
        <taxon>Embryophyta</taxon>
        <taxon>Tracheophyta</taxon>
        <taxon>Spermatophyta</taxon>
        <taxon>Magnoliopsida</taxon>
        <taxon>eudicotyledons</taxon>
        <taxon>Gunneridae</taxon>
        <taxon>Pentapetalae</taxon>
        <taxon>rosids</taxon>
        <taxon>malvids</taxon>
        <taxon>Myrtales</taxon>
        <taxon>Myrtaceae</taxon>
        <taxon>Myrtoideae</taxon>
        <taxon>Eucalypteae</taxon>
        <taxon>Corymbia</taxon>
    </lineage>
</organism>
<name>A0A8T0CNR5_CORYI</name>
<feature type="domain" description="Chalcone/stilbene synthase N-terminal" evidence="6">
    <location>
        <begin position="8"/>
        <end position="229"/>
    </location>
</feature>
<evidence type="ECO:0000256" key="3">
    <source>
        <dbReference type="ARBA" id="ARBA00023315"/>
    </source>
</evidence>
<gene>
    <name evidence="8" type="ORF">BT93_L0991</name>
</gene>
<dbReference type="PANTHER" id="PTHR11877">
    <property type="entry name" value="HYDROXYMETHYLGLUTARYL-COA SYNTHASE"/>
    <property type="match status" value="1"/>
</dbReference>
<feature type="domain" description="Chalcone/stilbene synthase C-terminal" evidence="7">
    <location>
        <begin position="240"/>
        <end position="390"/>
    </location>
</feature>
<reference evidence="8" key="1">
    <citation type="submission" date="2020-05" db="EMBL/GenBank/DDBJ databases">
        <title>WGS assembly of Corymbia citriodora subspecies variegata.</title>
        <authorList>
            <person name="Barry K."/>
            <person name="Hundley H."/>
            <person name="Shu S."/>
            <person name="Jenkins J."/>
            <person name="Grimwood J."/>
            <person name="Baten A."/>
        </authorList>
    </citation>
    <scope>NUCLEOTIDE SEQUENCE</scope>
    <source>
        <strain evidence="8">CV2-018</strain>
    </source>
</reference>
<dbReference type="InterPro" id="IPR001099">
    <property type="entry name" value="Chalcone/stilbene_synt_N"/>
</dbReference>
<protein>
    <submittedName>
        <fullName evidence="8">Uncharacterized protein</fullName>
    </submittedName>
</protein>
<proteinExistence type="inferred from homology"/>
<keyword evidence="9" id="KW-1185">Reference proteome</keyword>
<dbReference type="PIRSF" id="PIRSF000451">
    <property type="entry name" value="PKS_III"/>
    <property type="match status" value="1"/>
</dbReference>
<evidence type="ECO:0000256" key="1">
    <source>
        <dbReference type="ARBA" id="ARBA00005531"/>
    </source>
</evidence>
<accession>A0A8T0CNR5</accession>
<dbReference type="EMBL" id="MU089811">
    <property type="protein sequence ID" value="KAF7849311.1"/>
    <property type="molecule type" value="Genomic_DNA"/>
</dbReference>
<evidence type="ECO:0000313" key="8">
    <source>
        <dbReference type="EMBL" id="KAF7849311.1"/>
    </source>
</evidence>
<comment type="similarity">
    <text evidence="1 5">Belongs to the thiolase-like superfamily. Chalcone/stilbene synthases family.</text>
</comment>
<dbReference type="CDD" id="cd00831">
    <property type="entry name" value="CHS_like"/>
    <property type="match status" value="1"/>
</dbReference>
<dbReference type="GO" id="GO:0016747">
    <property type="term" value="F:acyltransferase activity, transferring groups other than amino-acyl groups"/>
    <property type="evidence" value="ECO:0007669"/>
    <property type="project" value="InterPro"/>
</dbReference>
<dbReference type="InterPro" id="IPR011141">
    <property type="entry name" value="Polyketide_synthase_type-III"/>
</dbReference>